<sequence length="58" mass="6581">MPNTDDEMDMLVEFIHSELVLNGLKVIVEAVETKTQLKSLNKALIYGYQGRLLKSKKS</sequence>
<reference evidence="2 3" key="1">
    <citation type="submission" date="2019-07" db="EMBL/GenBank/DDBJ databases">
        <title>Shewanella sp. YLB-06 whole genomic sequence.</title>
        <authorList>
            <person name="Yu L."/>
        </authorList>
    </citation>
    <scope>NUCLEOTIDE SEQUENCE [LARGE SCALE GENOMIC DNA]</scope>
    <source>
        <strain evidence="2 3">YLB-06</strain>
    </source>
</reference>
<accession>A0ABX5WVR1</accession>
<evidence type="ECO:0000313" key="2">
    <source>
        <dbReference type="EMBL" id="QDO83186.1"/>
    </source>
</evidence>
<protein>
    <submittedName>
        <fullName evidence="2">EAL domain-containing protein</fullName>
    </submittedName>
</protein>
<organism evidence="2 3">
    <name type="scientific">Shewanella psychropiezotolerans</name>
    <dbReference type="NCBI Taxonomy" id="2593655"/>
    <lineage>
        <taxon>Bacteria</taxon>
        <taxon>Pseudomonadati</taxon>
        <taxon>Pseudomonadota</taxon>
        <taxon>Gammaproteobacteria</taxon>
        <taxon>Alteromonadales</taxon>
        <taxon>Shewanellaceae</taxon>
        <taxon>Shewanella</taxon>
    </lineage>
</organism>
<dbReference type="PROSITE" id="PS50883">
    <property type="entry name" value="EAL"/>
    <property type="match status" value="1"/>
</dbReference>
<dbReference type="Proteomes" id="UP000315947">
    <property type="component" value="Chromosome"/>
</dbReference>
<dbReference type="InterPro" id="IPR035919">
    <property type="entry name" value="EAL_sf"/>
</dbReference>
<proteinExistence type="predicted"/>
<gene>
    <name evidence="2" type="ORF">FM037_08055</name>
</gene>
<dbReference type="InterPro" id="IPR001633">
    <property type="entry name" value="EAL_dom"/>
</dbReference>
<evidence type="ECO:0000259" key="1">
    <source>
        <dbReference type="PROSITE" id="PS50883"/>
    </source>
</evidence>
<dbReference type="RefSeq" id="WP_144045567.1">
    <property type="nucleotide sequence ID" value="NZ_CP041614.1"/>
</dbReference>
<dbReference type="SUPFAM" id="SSF141868">
    <property type="entry name" value="EAL domain-like"/>
    <property type="match status" value="1"/>
</dbReference>
<keyword evidence="3" id="KW-1185">Reference proteome</keyword>
<name>A0ABX5WVR1_9GAMM</name>
<dbReference type="EMBL" id="CP041614">
    <property type="protein sequence ID" value="QDO83186.1"/>
    <property type="molecule type" value="Genomic_DNA"/>
</dbReference>
<feature type="domain" description="EAL" evidence="1">
    <location>
        <begin position="1"/>
        <end position="58"/>
    </location>
</feature>
<evidence type="ECO:0000313" key="3">
    <source>
        <dbReference type="Proteomes" id="UP000315947"/>
    </source>
</evidence>